<feature type="domain" description="Major facilitator superfamily (MFS) profile" evidence="9">
    <location>
        <begin position="1"/>
        <end position="494"/>
    </location>
</feature>
<dbReference type="InterPro" id="IPR050382">
    <property type="entry name" value="MFS_Na/Anion_cotransporter"/>
</dbReference>
<keyword evidence="6 8" id="KW-0472">Membrane</keyword>
<feature type="transmembrane region" description="Helical" evidence="8">
    <location>
        <begin position="63"/>
        <end position="83"/>
    </location>
</feature>
<dbReference type="GO" id="GO:0005794">
    <property type="term" value="C:Golgi apparatus"/>
    <property type="evidence" value="ECO:0007669"/>
    <property type="project" value="EnsemblPlants"/>
</dbReference>
<evidence type="ECO:0000256" key="5">
    <source>
        <dbReference type="ARBA" id="ARBA00022989"/>
    </source>
</evidence>
<keyword evidence="2" id="KW-0813">Transport</keyword>
<dbReference type="InterPro" id="IPR036259">
    <property type="entry name" value="MFS_trans_sf"/>
</dbReference>
<dbReference type="PANTHER" id="PTHR11662:SF282">
    <property type="entry name" value="ANION TRANSPORTER 5-RELATED"/>
    <property type="match status" value="1"/>
</dbReference>
<evidence type="ECO:0000259" key="9">
    <source>
        <dbReference type="PROSITE" id="PS50850"/>
    </source>
</evidence>
<evidence type="ECO:0000256" key="1">
    <source>
        <dbReference type="ARBA" id="ARBA00004141"/>
    </source>
</evidence>
<feature type="transmembrane region" description="Helical" evidence="8">
    <location>
        <begin position="274"/>
        <end position="295"/>
    </location>
</feature>
<feature type="transmembrane region" description="Helical" evidence="8">
    <location>
        <begin position="406"/>
        <end position="430"/>
    </location>
</feature>
<reference evidence="10 11" key="1">
    <citation type="journal article" date="2018" name="Cell">
        <title>The Chara Genome: Secondary Complexity and Implications for Plant Terrestrialization.</title>
        <authorList>
            <person name="Nishiyama T."/>
            <person name="Sakayama H."/>
            <person name="Vries J.D."/>
            <person name="Buschmann H."/>
            <person name="Saint-Marcoux D."/>
            <person name="Ullrich K.K."/>
            <person name="Haas F.B."/>
            <person name="Vanderstraeten L."/>
            <person name="Becker D."/>
            <person name="Lang D."/>
            <person name="Vosolsobe S."/>
            <person name="Rombauts S."/>
            <person name="Wilhelmsson P.K.I."/>
            <person name="Janitza P."/>
            <person name="Kern R."/>
            <person name="Heyl A."/>
            <person name="Rumpler F."/>
            <person name="Villalobos L.I.A.C."/>
            <person name="Clay J.M."/>
            <person name="Skokan R."/>
            <person name="Toyoda A."/>
            <person name="Suzuki Y."/>
            <person name="Kagoshima H."/>
            <person name="Schijlen E."/>
            <person name="Tajeshwar N."/>
            <person name="Catarino B."/>
            <person name="Hetherington A.J."/>
            <person name="Saltykova A."/>
            <person name="Bonnot C."/>
            <person name="Breuninger H."/>
            <person name="Symeonidi A."/>
            <person name="Radhakrishnan G.V."/>
            <person name="Van Nieuwerburgh F."/>
            <person name="Deforce D."/>
            <person name="Chang C."/>
            <person name="Karol K.G."/>
            <person name="Hedrich R."/>
            <person name="Ulvskov P."/>
            <person name="Glockner G."/>
            <person name="Delwiche C.F."/>
            <person name="Petrasek J."/>
            <person name="Van de Peer Y."/>
            <person name="Friml J."/>
            <person name="Beilby M."/>
            <person name="Dolan L."/>
            <person name="Kohara Y."/>
            <person name="Sugano S."/>
            <person name="Fujiyama A."/>
            <person name="Delaux P.-M."/>
            <person name="Quint M."/>
            <person name="TheiBen G."/>
            <person name="Hagemann M."/>
            <person name="Harholt J."/>
            <person name="Dunand C."/>
            <person name="Zachgo S."/>
            <person name="Langdale J."/>
            <person name="Maumus F."/>
            <person name="Straeten D.V.D."/>
            <person name="Gould S.B."/>
            <person name="Rensing S.A."/>
        </authorList>
    </citation>
    <scope>NUCLEOTIDE SEQUENCE [LARGE SCALE GENOMIC DNA]</scope>
    <source>
        <strain evidence="10 11">S276</strain>
    </source>
</reference>
<gene>
    <name evidence="10" type="ORF">CBR_g19789</name>
</gene>
<dbReference type="OrthoDB" id="2985014at2759"/>
<dbReference type="EMBL" id="BFEA01000018">
    <property type="protein sequence ID" value="GBG61257.1"/>
    <property type="molecule type" value="Genomic_DNA"/>
</dbReference>
<dbReference type="FunFam" id="1.20.1250.20:FF:000003">
    <property type="entry name" value="Solute carrier family 17 member 3"/>
    <property type="match status" value="1"/>
</dbReference>
<dbReference type="InterPro" id="IPR020846">
    <property type="entry name" value="MFS_dom"/>
</dbReference>
<accession>A0A388JU10</accession>
<keyword evidence="3 8" id="KW-0812">Transmembrane</keyword>
<dbReference type="GO" id="GO:0015293">
    <property type="term" value="F:symporter activity"/>
    <property type="evidence" value="ECO:0007669"/>
    <property type="project" value="UniProtKB-KW"/>
</dbReference>
<dbReference type="Gene3D" id="1.20.1250.20">
    <property type="entry name" value="MFS general substrate transporter like domains"/>
    <property type="match status" value="2"/>
</dbReference>
<feature type="transmembrane region" description="Helical" evidence="8">
    <location>
        <begin position="122"/>
        <end position="141"/>
    </location>
</feature>
<dbReference type="PROSITE" id="PS50850">
    <property type="entry name" value="MFS"/>
    <property type="match status" value="1"/>
</dbReference>
<feature type="transmembrane region" description="Helical" evidence="8">
    <location>
        <begin position="153"/>
        <end position="171"/>
    </location>
</feature>
<protein>
    <recommendedName>
        <fullName evidence="9">Major facilitator superfamily (MFS) profile domain-containing protein</fullName>
    </recommendedName>
</protein>
<dbReference type="PANTHER" id="PTHR11662">
    <property type="entry name" value="SOLUTE CARRIER FAMILY 17"/>
    <property type="match status" value="1"/>
</dbReference>
<dbReference type="Gramene" id="GBG61257">
    <property type="protein sequence ID" value="GBG61257"/>
    <property type="gene ID" value="CBR_g19789"/>
</dbReference>
<proteinExistence type="inferred from homology"/>
<dbReference type="GO" id="GO:0016020">
    <property type="term" value="C:membrane"/>
    <property type="evidence" value="ECO:0007669"/>
    <property type="project" value="UniProtKB-SubCell"/>
</dbReference>
<evidence type="ECO:0000256" key="7">
    <source>
        <dbReference type="ARBA" id="ARBA00024362"/>
    </source>
</evidence>
<evidence type="ECO:0000256" key="6">
    <source>
        <dbReference type="ARBA" id="ARBA00023136"/>
    </source>
</evidence>
<dbReference type="STRING" id="69332.A0A388JU10"/>
<keyword evidence="4" id="KW-0769">Symport</keyword>
<comment type="caution">
    <text evidence="10">The sequence shown here is derived from an EMBL/GenBank/DDBJ whole genome shotgun (WGS) entry which is preliminary data.</text>
</comment>
<evidence type="ECO:0000256" key="8">
    <source>
        <dbReference type="SAM" id="Phobius"/>
    </source>
</evidence>
<feature type="transmembrane region" description="Helical" evidence="8">
    <location>
        <begin position="89"/>
        <end position="110"/>
    </location>
</feature>
<evidence type="ECO:0000256" key="4">
    <source>
        <dbReference type="ARBA" id="ARBA00022847"/>
    </source>
</evidence>
<comment type="subcellular location">
    <subcellularLocation>
        <location evidence="1">Membrane</location>
        <topology evidence="1">Multi-pass membrane protein</topology>
    </subcellularLocation>
</comment>
<evidence type="ECO:0000256" key="2">
    <source>
        <dbReference type="ARBA" id="ARBA00022448"/>
    </source>
</evidence>
<dbReference type="InterPro" id="IPR011701">
    <property type="entry name" value="MFS"/>
</dbReference>
<dbReference type="GO" id="GO:0005315">
    <property type="term" value="F:phosphate transmembrane transporter activity"/>
    <property type="evidence" value="ECO:0007669"/>
    <property type="project" value="EnsemblPlants"/>
</dbReference>
<evidence type="ECO:0000313" key="11">
    <source>
        <dbReference type="Proteomes" id="UP000265515"/>
    </source>
</evidence>
<dbReference type="OMA" id="LITFWMP"/>
<organism evidence="10 11">
    <name type="scientific">Chara braunii</name>
    <name type="common">Braun's stonewort</name>
    <dbReference type="NCBI Taxonomy" id="69332"/>
    <lineage>
        <taxon>Eukaryota</taxon>
        <taxon>Viridiplantae</taxon>
        <taxon>Streptophyta</taxon>
        <taxon>Charophyceae</taxon>
        <taxon>Charales</taxon>
        <taxon>Characeae</taxon>
        <taxon>Chara</taxon>
    </lineage>
</organism>
<dbReference type="Proteomes" id="UP000265515">
    <property type="component" value="Unassembled WGS sequence"/>
</dbReference>
<keyword evidence="11" id="KW-1185">Reference proteome</keyword>
<keyword evidence="5 8" id="KW-1133">Transmembrane helix</keyword>
<dbReference type="Pfam" id="PF07690">
    <property type="entry name" value="MFS_1"/>
    <property type="match status" value="1"/>
</dbReference>
<evidence type="ECO:0000313" key="10">
    <source>
        <dbReference type="EMBL" id="GBG61257.1"/>
    </source>
</evidence>
<dbReference type="SUPFAM" id="SSF103473">
    <property type="entry name" value="MFS general substrate transporter"/>
    <property type="match status" value="1"/>
</dbReference>
<evidence type="ECO:0000256" key="3">
    <source>
        <dbReference type="ARBA" id="ARBA00022692"/>
    </source>
</evidence>
<dbReference type="AlphaFoldDB" id="A0A388JU10"/>
<name>A0A388JU10_CHABU</name>
<feature type="transmembrane region" description="Helical" evidence="8">
    <location>
        <begin position="373"/>
        <end position="394"/>
    </location>
</feature>
<sequence>MFVATNVCYIERVGFPIVYTPIAKDSDVDPVTKGWVLSAFYYGYASSQIPGGWAAAYLGGRHILLLSFLLWSVAAVIMPVSSVSVASMVTARLLIGLSQGFIFPAIHTILAHWIPPHERSRAVSLTMSGMYLGAAAGMQYLPGFVASSGPRMVFNVIALMGLWWSVLWWWYATDPPGGGDLLATRHSGKWIPSASTVDAAIGRSSRMSEHAGNRRVAVLERIEQQPSSMSPVSQPLPRKKTDGNVDEIMLKRTVPERQPSTEIPWSKMLWSLPVWAIVVNNFTFHYVLYVLMNWLPTYFDQVLGVALASVGAAKMVPYFLMFVFNNLGGWAGDYCITRHRMTVTKARKLINSVGFAAAAVMLIAMPVFRTVAGAVSCASVVLGASAFARGGFAVNHMDIAPRYAGVVMGVSNTAGTAAGVVGVSATGFILKMASSMASTNGKLKLEVGESGEETMINSSLWSGDMLGWALAFWSPAVLSVLSALIFCICGTGEKVFD</sequence>
<feature type="transmembrane region" description="Helical" evidence="8">
    <location>
        <begin position="465"/>
        <end position="489"/>
    </location>
</feature>
<comment type="similarity">
    <text evidence="7">Belongs to the major facilitator superfamily. Sodium/anion cotransporter (TC 2.A.1.14) family.</text>
</comment>